<comment type="similarity">
    <text evidence="1 6">Belongs to the GPN-loop GTPase family.</text>
</comment>
<dbReference type="AlphaFoldDB" id="A0A6P6S2X5"/>
<evidence type="ECO:0000256" key="5">
    <source>
        <dbReference type="ARBA" id="ARBA00023134"/>
    </source>
</evidence>
<accession>A0A6P6S2X5</accession>
<dbReference type="GO" id="GO:0003924">
    <property type="term" value="F:GTPase activity"/>
    <property type="evidence" value="ECO:0007669"/>
    <property type="project" value="TreeGrafter"/>
</dbReference>
<dbReference type="SUPFAM" id="SSF52540">
    <property type="entry name" value="P-loop containing nucleoside triphosphate hydrolases"/>
    <property type="match status" value="1"/>
</dbReference>
<feature type="compositionally biased region" description="Polar residues" evidence="7">
    <location>
        <begin position="214"/>
        <end position="225"/>
    </location>
</feature>
<dbReference type="InterPro" id="IPR004130">
    <property type="entry name" value="Gpn"/>
</dbReference>
<dbReference type="Pfam" id="PF03029">
    <property type="entry name" value="ATP_bind_1"/>
    <property type="match status" value="1"/>
</dbReference>
<feature type="region of interest" description="Disordered" evidence="7">
    <location>
        <begin position="188"/>
        <end position="252"/>
    </location>
</feature>
<name>A0A6P6S2X5_9EIME</name>
<organism evidence="8 9">
    <name type="scientific">Cyclospora cayetanensis</name>
    <dbReference type="NCBI Taxonomy" id="88456"/>
    <lineage>
        <taxon>Eukaryota</taxon>
        <taxon>Sar</taxon>
        <taxon>Alveolata</taxon>
        <taxon>Apicomplexa</taxon>
        <taxon>Conoidasida</taxon>
        <taxon>Coccidia</taxon>
        <taxon>Eucoccidiorida</taxon>
        <taxon>Eimeriorina</taxon>
        <taxon>Eimeriidae</taxon>
        <taxon>Cyclospora</taxon>
    </lineage>
</organism>
<dbReference type="InterPro" id="IPR027417">
    <property type="entry name" value="P-loop_NTPase"/>
</dbReference>
<dbReference type="Proteomes" id="UP000515125">
    <property type="component" value="Unplaced"/>
</dbReference>
<dbReference type="RefSeq" id="XP_026193635.1">
    <property type="nucleotide sequence ID" value="XM_026337850.1"/>
</dbReference>
<keyword evidence="5 6" id="KW-0342">GTP-binding</keyword>
<dbReference type="CDD" id="cd17872">
    <property type="entry name" value="GPN3"/>
    <property type="match status" value="1"/>
</dbReference>
<gene>
    <name evidence="9" type="primary">LOC34618074</name>
</gene>
<comment type="subunit">
    <text evidence="6">Binds to RNA polymerase II (RNAPII).</text>
</comment>
<dbReference type="PANTHER" id="PTHR21231:SF7">
    <property type="entry name" value="GPN-LOOP GTPASE 3"/>
    <property type="match status" value="1"/>
</dbReference>
<keyword evidence="3 6" id="KW-0547">Nucleotide-binding</keyword>
<evidence type="ECO:0000256" key="6">
    <source>
        <dbReference type="RuleBase" id="RU365059"/>
    </source>
</evidence>
<proteinExistence type="inferred from homology"/>
<comment type="function">
    <text evidence="6">Small GTPase required for proper nuclear import of RNA polymerase II and III (RNAPII and RNAPIII). May act at an RNAP assembly step prior to nuclear import.</text>
</comment>
<sequence>MVRHGVLIMGPAGCGKSTLCYTLQQQYEVSRHRVVCINLDPAAEYMPYEPDIDIRELISADEAAEELHLGPNGSLVFCIEYLEKNKEWLEEKILTTCEDDLLLFDLPGQIELYIHLDAFRHIFSYLERQGLRLCVAYCLDITFFSDPAKSISGSLLALNAMLFFELPHVNIFTKCDLVAKVNITRKARRRKRESTTPENISHHSAEPPLAAGPSQDSAATGLSTASSRDDSEEEHSGSSDEEEGKWGSHWAGRWLDSSPFGQRIEDADADETEEDVVVEQLLAKDVQDIVEELDENMPARYQELHRAFASVLEEFGLVSFFPLNILNENAITSLGALLRSTLQADEEEEPRMDYDYQQE</sequence>
<protein>
    <recommendedName>
        <fullName evidence="2 6">GPN-loop GTPase 3</fullName>
    </recommendedName>
</protein>
<dbReference type="GeneID" id="34618074"/>
<reference evidence="9" key="1">
    <citation type="submission" date="2025-08" db="UniProtKB">
        <authorList>
            <consortium name="RefSeq"/>
        </authorList>
    </citation>
    <scope>IDENTIFICATION</scope>
</reference>
<dbReference type="GO" id="GO:0005525">
    <property type="term" value="F:GTP binding"/>
    <property type="evidence" value="ECO:0007669"/>
    <property type="project" value="UniProtKB-KW"/>
</dbReference>
<dbReference type="InterPro" id="IPR030228">
    <property type="entry name" value="Gpn3"/>
</dbReference>
<evidence type="ECO:0000313" key="9">
    <source>
        <dbReference type="RefSeq" id="XP_026193635.1"/>
    </source>
</evidence>
<evidence type="ECO:0000256" key="2">
    <source>
        <dbReference type="ARBA" id="ARBA00014587"/>
    </source>
</evidence>
<evidence type="ECO:0000256" key="1">
    <source>
        <dbReference type="ARBA" id="ARBA00005290"/>
    </source>
</evidence>
<evidence type="ECO:0000256" key="4">
    <source>
        <dbReference type="ARBA" id="ARBA00022801"/>
    </source>
</evidence>
<keyword evidence="8" id="KW-1185">Reference proteome</keyword>
<evidence type="ECO:0000313" key="8">
    <source>
        <dbReference type="Proteomes" id="UP000515125"/>
    </source>
</evidence>
<dbReference type="OrthoDB" id="346517at2759"/>
<keyword evidence="4 6" id="KW-0378">Hydrolase</keyword>
<evidence type="ECO:0000256" key="7">
    <source>
        <dbReference type="SAM" id="MobiDB-lite"/>
    </source>
</evidence>
<evidence type="ECO:0000256" key="3">
    <source>
        <dbReference type="ARBA" id="ARBA00022741"/>
    </source>
</evidence>
<dbReference type="PANTHER" id="PTHR21231">
    <property type="entry name" value="XPA-BINDING PROTEIN 1-RELATED"/>
    <property type="match status" value="1"/>
</dbReference>
<dbReference type="Gene3D" id="3.40.50.300">
    <property type="entry name" value="P-loop containing nucleotide triphosphate hydrolases"/>
    <property type="match status" value="1"/>
</dbReference>